<dbReference type="EMBL" id="MU154748">
    <property type="protein sequence ID" value="KAF9487810.1"/>
    <property type="molecule type" value="Genomic_DNA"/>
</dbReference>
<name>A0A9P6D9L3_PLEER</name>
<gene>
    <name evidence="1" type="ORF">BDN71DRAFT_1363744</name>
</gene>
<organism evidence="1 2">
    <name type="scientific">Pleurotus eryngii</name>
    <name type="common">Boletus of the steppes</name>
    <dbReference type="NCBI Taxonomy" id="5323"/>
    <lineage>
        <taxon>Eukaryota</taxon>
        <taxon>Fungi</taxon>
        <taxon>Dikarya</taxon>
        <taxon>Basidiomycota</taxon>
        <taxon>Agaricomycotina</taxon>
        <taxon>Agaricomycetes</taxon>
        <taxon>Agaricomycetidae</taxon>
        <taxon>Agaricales</taxon>
        <taxon>Pleurotineae</taxon>
        <taxon>Pleurotaceae</taxon>
        <taxon>Pleurotus</taxon>
    </lineage>
</organism>
<reference evidence="1" key="1">
    <citation type="submission" date="2020-11" db="EMBL/GenBank/DDBJ databases">
        <authorList>
            <consortium name="DOE Joint Genome Institute"/>
            <person name="Ahrendt S."/>
            <person name="Riley R."/>
            <person name="Andreopoulos W."/>
            <person name="Labutti K."/>
            <person name="Pangilinan J."/>
            <person name="Ruiz-Duenas F.J."/>
            <person name="Barrasa J.M."/>
            <person name="Sanchez-Garcia M."/>
            <person name="Camarero S."/>
            <person name="Miyauchi S."/>
            <person name="Serrano A."/>
            <person name="Linde D."/>
            <person name="Babiker R."/>
            <person name="Drula E."/>
            <person name="Ayuso-Fernandez I."/>
            <person name="Pacheco R."/>
            <person name="Padilla G."/>
            <person name="Ferreira P."/>
            <person name="Barriuso J."/>
            <person name="Kellner H."/>
            <person name="Castanera R."/>
            <person name="Alfaro M."/>
            <person name="Ramirez L."/>
            <person name="Pisabarro A.G."/>
            <person name="Kuo A."/>
            <person name="Tritt A."/>
            <person name="Lipzen A."/>
            <person name="He G."/>
            <person name="Yan M."/>
            <person name="Ng V."/>
            <person name="Cullen D."/>
            <person name="Martin F."/>
            <person name="Rosso M.-N."/>
            <person name="Henrissat B."/>
            <person name="Hibbett D."/>
            <person name="Martinez A.T."/>
            <person name="Grigoriev I.V."/>
        </authorList>
    </citation>
    <scope>NUCLEOTIDE SEQUENCE</scope>
    <source>
        <strain evidence="1">ATCC 90797</strain>
    </source>
</reference>
<dbReference type="AlphaFoldDB" id="A0A9P6D9L3"/>
<keyword evidence="2" id="KW-1185">Reference proteome</keyword>
<protein>
    <submittedName>
        <fullName evidence="1">Uncharacterized protein</fullName>
    </submittedName>
</protein>
<accession>A0A9P6D9L3</accession>
<proteinExistence type="predicted"/>
<dbReference type="OrthoDB" id="3253907at2759"/>
<dbReference type="Proteomes" id="UP000807025">
    <property type="component" value="Unassembled WGS sequence"/>
</dbReference>
<feature type="non-terminal residue" evidence="1">
    <location>
        <position position="101"/>
    </location>
</feature>
<evidence type="ECO:0000313" key="2">
    <source>
        <dbReference type="Proteomes" id="UP000807025"/>
    </source>
</evidence>
<comment type="caution">
    <text evidence="1">The sequence shown here is derived from an EMBL/GenBank/DDBJ whole genome shotgun (WGS) entry which is preliminary data.</text>
</comment>
<evidence type="ECO:0000313" key="1">
    <source>
        <dbReference type="EMBL" id="KAF9487810.1"/>
    </source>
</evidence>
<sequence length="101" mass="11920">KSGKARLWRILVSESAHLIWKLRCERVIANENRLFTSQEVGNKWIHAINGRLDMDIKLTHEHYKSKSKNRRMVLNTWRKVLSGEDSLPRDWTKLSRVLVGI</sequence>
<feature type="non-terminal residue" evidence="1">
    <location>
        <position position="1"/>
    </location>
</feature>